<name>A0A7S4N6S3_9STRA</name>
<dbReference type="AlphaFoldDB" id="A0A7S4N6S3"/>
<reference evidence="2" key="1">
    <citation type="submission" date="2021-01" db="EMBL/GenBank/DDBJ databases">
        <authorList>
            <person name="Corre E."/>
            <person name="Pelletier E."/>
            <person name="Niang G."/>
            <person name="Scheremetjew M."/>
            <person name="Finn R."/>
            <person name="Kale V."/>
            <person name="Holt S."/>
            <person name="Cochrane G."/>
            <person name="Meng A."/>
            <person name="Brown T."/>
            <person name="Cohen L."/>
        </authorList>
    </citation>
    <scope>NUCLEOTIDE SEQUENCE</scope>
    <source>
        <strain evidence="2">Isolate 1302-5</strain>
    </source>
</reference>
<accession>A0A7S4N6S3</accession>
<dbReference type="EMBL" id="HBKQ01045218">
    <property type="protein sequence ID" value="CAE2269608.1"/>
    <property type="molecule type" value="Transcribed_RNA"/>
</dbReference>
<feature type="compositionally biased region" description="Acidic residues" evidence="1">
    <location>
        <begin position="307"/>
        <end position="318"/>
    </location>
</feature>
<gene>
    <name evidence="2" type="ORF">OAUR00152_LOCUS31190</name>
</gene>
<evidence type="ECO:0000256" key="1">
    <source>
        <dbReference type="SAM" id="MobiDB-lite"/>
    </source>
</evidence>
<protein>
    <submittedName>
        <fullName evidence="2">Uncharacterized protein</fullName>
    </submittedName>
</protein>
<proteinExistence type="predicted"/>
<feature type="region of interest" description="Disordered" evidence="1">
    <location>
        <begin position="298"/>
        <end position="318"/>
    </location>
</feature>
<organism evidence="2">
    <name type="scientific">Odontella aurita</name>
    <dbReference type="NCBI Taxonomy" id="265563"/>
    <lineage>
        <taxon>Eukaryota</taxon>
        <taxon>Sar</taxon>
        <taxon>Stramenopiles</taxon>
        <taxon>Ochrophyta</taxon>
        <taxon>Bacillariophyta</taxon>
        <taxon>Mediophyceae</taxon>
        <taxon>Biddulphiophycidae</taxon>
        <taxon>Eupodiscales</taxon>
        <taxon>Odontellaceae</taxon>
        <taxon>Odontella</taxon>
    </lineage>
</organism>
<evidence type="ECO:0000313" key="2">
    <source>
        <dbReference type="EMBL" id="CAE2269608.1"/>
    </source>
</evidence>
<sequence length="318" mass="36851">MRLRAKSPLCVLSRAVVLITVSFAVNVLTAHRSEAYYGIFADAHLLNAYEMAIGKWDLRIDQRDRPEWFDSILFPPKPNASNDMASIAAAHSEKRQSRNVDFLPWKRSSMICTLCLDADGTFSLIPPEEVTHRGKISGHSKNIEHDDGEDEFQACLSQPPSLVVNRRLPAQGEWFLRPNPYCVTDRQYDTLHLITYPRVKQIMAVEEQYAFFEIRCKLWGRYGMKSIRKLLGQNHGRCKGRMTHGTIVLRRRESRDDISLKETKYFVPFWRRRIICGTFTARSKDNFVFQRKRRTHVQKTDAKPIPDEEFGFDDAADP</sequence>